<protein>
    <submittedName>
        <fullName evidence="1">Uncharacterized protein</fullName>
    </submittedName>
</protein>
<accession>A0A6M3KVC7</accession>
<name>A0A6M3KVC7_9ZZZZ</name>
<dbReference type="AlphaFoldDB" id="A0A6M3KVC7"/>
<gene>
    <name evidence="1" type="ORF">MM415B02169_0012</name>
</gene>
<reference evidence="1" key="1">
    <citation type="submission" date="2020-03" db="EMBL/GenBank/DDBJ databases">
        <title>The deep terrestrial virosphere.</title>
        <authorList>
            <person name="Holmfeldt K."/>
            <person name="Nilsson E."/>
            <person name="Simone D."/>
            <person name="Lopez-Fernandez M."/>
            <person name="Wu X."/>
            <person name="de Brujin I."/>
            <person name="Lundin D."/>
            <person name="Andersson A."/>
            <person name="Bertilsson S."/>
            <person name="Dopson M."/>
        </authorList>
    </citation>
    <scope>NUCLEOTIDE SEQUENCE</scope>
    <source>
        <strain evidence="1">MM415B02169</strain>
    </source>
</reference>
<organism evidence="1">
    <name type="scientific">viral metagenome</name>
    <dbReference type="NCBI Taxonomy" id="1070528"/>
    <lineage>
        <taxon>unclassified sequences</taxon>
        <taxon>metagenomes</taxon>
        <taxon>organismal metagenomes</taxon>
    </lineage>
</organism>
<dbReference type="EMBL" id="MT142598">
    <property type="protein sequence ID" value="QJA85840.1"/>
    <property type="molecule type" value="Genomic_DNA"/>
</dbReference>
<proteinExistence type="predicted"/>
<evidence type="ECO:0000313" key="1">
    <source>
        <dbReference type="EMBL" id="QJA85840.1"/>
    </source>
</evidence>
<sequence>MIHRNGARYSDGQWWRTGRRYPQCLASSPGWELVDPRMEAAIMLDDTDREEIPEGVDGLKWREYR</sequence>